<accession>G5A553</accession>
<dbReference type="AlphaFoldDB" id="G5A553"/>
<dbReference type="EMBL" id="JH159160">
    <property type="protein sequence ID" value="EGZ09238.1"/>
    <property type="molecule type" value="Genomic_DNA"/>
</dbReference>
<dbReference type="RefSeq" id="XP_009535871.1">
    <property type="nucleotide sequence ID" value="XM_009537576.1"/>
</dbReference>
<sequence length="83" mass="8752">LFSMCLVFECLPGLALNEVAPSLSPSMSVTGCDQASSLHKPCSHRMSFAASDMATYSASQVLIALISCFLEAYEITCPSSIVA</sequence>
<proteinExistence type="predicted"/>
<dbReference type="KEGG" id="psoj:PHYSODRAFT_525394"/>
<evidence type="ECO:0000313" key="3">
    <source>
        <dbReference type="Proteomes" id="UP000002640"/>
    </source>
</evidence>
<name>G5A553_PHYSP</name>
<evidence type="ECO:0000313" key="2">
    <source>
        <dbReference type="EMBL" id="EGZ09238.1"/>
    </source>
</evidence>
<dbReference type="GeneID" id="20660866"/>
<dbReference type="InParanoid" id="G5A553"/>
<reference evidence="2 3" key="1">
    <citation type="journal article" date="2006" name="Science">
        <title>Phytophthora genome sequences uncover evolutionary origins and mechanisms of pathogenesis.</title>
        <authorList>
            <person name="Tyler B.M."/>
            <person name="Tripathy S."/>
            <person name="Zhang X."/>
            <person name="Dehal P."/>
            <person name="Jiang R.H."/>
            <person name="Aerts A."/>
            <person name="Arredondo F.D."/>
            <person name="Baxter L."/>
            <person name="Bensasson D."/>
            <person name="Beynon J.L."/>
            <person name="Chapman J."/>
            <person name="Damasceno C.M."/>
            <person name="Dorrance A.E."/>
            <person name="Dou D."/>
            <person name="Dickerman A.W."/>
            <person name="Dubchak I.L."/>
            <person name="Garbelotto M."/>
            <person name="Gijzen M."/>
            <person name="Gordon S.G."/>
            <person name="Govers F."/>
            <person name="Grunwald N.J."/>
            <person name="Huang W."/>
            <person name="Ivors K.L."/>
            <person name="Jones R.W."/>
            <person name="Kamoun S."/>
            <person name="Krampis K."/>
            <person name="Lamour K.H."/>
            <person name="Lee M.K."/>
            <person name="McDonald W.H."/>
            <person name="Medina M."/>
            <person name="Meijer H.J."/>
            <person name="Nordberg E.K."/>
            <person name="Maclean D.J."/>
            <person name="Ospina-Giraldo M.D."/>
            <person name="Morris P.F."/>
            <person name="Phuntumart V."/>
            <person name="Putnam N.H."/>
            <person name="Rash S."/>
            <person name="Rose J.K."/>
            <person name="Sakihama Y."/>
            <person name="Salamov A.A."/>
            <person name="Savidor A."/>
            <person name="Scheuring C.F."/>
            <person name="Smith B.M."/>
            <person name="Sobral B.W."/>
            <person name="Terry A."/>
            <person name="Torto-Alalibo T.A."/>
            <person name="Win J."/>
            <person name="Xu Z."/>
            <person name="Zhang H."/>
            <person name="Grigoriev I.V."/>
            <person name="Rokhsar D.S."/>
            <person name="Boore J.L."/>
        </authorList>
    </citation>
    <scope>NUCLEOTIDE SEQUENCE [LARGE SCALE GENOMIC DNA]</scope>
    <source>
        <strain evidence="2 3">P6497</strain>
    </source>
</reference>
<evidence type="ECO:0000256" key="1">
    <source>
        <dbReference type="SAM" id="SignalP"/>
    </source>
</evidence>
<organism evidence="2 3">
    <name type="scientific">Phytophthora sojae (strain P6497)</name>
    <name type="common">Soybean stem and root rot agent</name>
    <name type="synonym">Phytophthora megasperma f. sp. glycines</name>
    <dbReference type="NCBI Taxonomy" id="1094619"/>
    <lineage>
        <taxon>Eukaryota</taxon>
        <taxon>Sar</taxon>
        <taxon>Stramenopiles</taxon>
        <taxon>Oomycota</taxon>
        <taxon>Peronosporomycetes</taxon>
        <taxon>Peronosporales</taxon>
        <taxon>Peronosporaceae</taxon>
        <taxon>Phytophthora</taxon>
    </lineage>
</organism>
<keyword evidence="3" id="KW-1185">Reference proteome</keyword>
<gene>
    <name evidence="2" type="ORF">PHYSODRAFT_525394</name>
</gene>
<feature type="signal peptide" evidence="1">
    <location>
        <begin position="1"/>
        <end position="17"/>
    </location>
</feature>
<feature type="non-terminal residue" evidence="2">
    <location>
        <position position="1"/>
    </location>
</feature>
<feature type="chain" id="PRO_5003472940" evidence="1">
    <location>
        <begin position="18"/>
        <end position="83"/>
    </location>
</feature>
<protein>
    <submittedName>
        <fullName evidence="2">Uncharacterized protein</fullName>
    </submittedName>
</protein>
<keyword evidence="1" id="KW-0732">Signal</keyword>
<dbReference type="Proteomes" id="UP000002640">
    <property type="component" value="Unassembled WGS sequence"/>
</dbReference>